<dbReference type="Proteomes" id="UP001140513">
    <property type="component" value="Unassembled WGS sequence"/>
</dbReference>
<protein>
    <submittedName>
        <fullName evidence="1">Uncharacterized protein</fullName>
    </submittedName>
</protein>
<organism evidence="1 2">
    <name type="scientific">Didymosphaeria variabile</name>
    <dbReference type="NCBI Taxonomy" id="1932322"/>
    <lineage>
        <taxon>Eukaryota</taxon>
        <taxon>Fungi</taxon>
        <taxon>Dikarya</taxon>
        <taxon>Ascomycota</taxon>
        <taxon>Pezizomycotina</taxon>
        <taxon>Dothideomycetes</taxon>
        <taxon>Pleosporomycetidae</taxon>
        <taxon>Pleosporales</taxon>
        <taxon>Massarineae</taxon>
        <taxon>Didymosphaeriaceae</taxon>
        <taxon>Didymosphaeria</taxon>
    </lineage>
</organism>
<dbReference type="RefSeq" id="XP_056066054.1">
    <property type="nucleotide sequence ID" value="XM_056220751.1"/>
</dbReference>
<dbReference type="GeneID" id="80915556"/>
<evidence type="ECO:0000313" key="2">
    <source>
        <dbReference type="Proteomes" id="UP001140513"/>
    </source>
</evidence>
<sequence length="86" mass="10185">MKARTLLEKIVSFIGEDKWFKPIAARGYWKLGRTLLREGGDDNEDEAQTQIDKAMSLRHEIAPGDDRKERDLNDRDWDNLVFYLFR</sequence>
<accession>A0A9W8XAT7</accession>
<evidence type="ECO:0000313" key="1">
    <source>
        <dbReference type="EMBL" id="KAJ4345890.1"/>
    </source>
</evidence>
<keyword evidence="2" id="KW-1185">Reference proteome</keyword>
<proteinExistence type="predicted"/>
<gene>
    <name evidence="1" type="ORF">N0V89_012026</name>
</gene>
<reference evidence="1" key="1">
    <citation type="submission" date="2022-10" db="EMBL/GenBank/DDBJ databases">
        <title>Tapping the CABI collections for fungal endophytes: first genome assemblies for Collariella, Neodidymelliopsis, Ascochyta clinopodiicola, Didymella pomorum, Didymosphaeria variabile, Neocosmospora piperis and Neocucurbitaria cava.</title>
        <authorList>
            <person name="Hill R."/>
        </authorList>
    </citation>
    <scope>NUCLEOTIDE SEQUENCE</scope>
    <source>
        <strain evidence="1">IMI 356815</strain>
    </source>
</reference>
<dbReference type="EMBL" id="JAPEUX010000009">
    <property type="protein sequence ID" value="KAJ4345890.1"/>
    <property type="molecule type" value="Genomic_DNA"/>
</dbReference>
<dbReference type="OrthoDB" id="6161812at2759"/>
<dbReference type="AlphaFoldDB" id="A0A9W8XAT7"/>
<comment type="caution">
    <text evidence="1">The sequence shown here is derived from an EMBL/GenBank/DDBJ whole genome shotgun (WGS) entry which is preliminary data.</text>
</comment>
<name>A0A9W8XAT7_9PLEO</name>